<dbReference type="SUPFAM" id="SSF56112">
    <property type="entry name" value="Protein kinase-like (PK-like)"/>
    <property type="match status" value="1"/>
</dbReference>
<feature type="transmembrane region" description="Helical" evidence="3">
    <location>
        <begin position="55"/>
        <end position="75"/>
    </location>
</feature>
<dbReference type="InterPro" id="IPR051681">
    <property type="entry name" value="Ser/Thr_Kinases-Pseudokinases"/>
</dbReference>
<evidence type="ECO:0000313" key="6">
    <source>
        <dbReference type="Proteomes" id="UP001189429"/>
    </source>
</evidence>
<dbReference type="PANTHER" id="PTHR44329">
    <property type="entry name" value="SERINE/THREONINE-PROTEIN KINASE TNNI3K-RELATED"/>
    <property type="match status" value="1"/>
</dbReference>
<feature type="transmembrane region" description="Helical" evidence="3">
    <location>
        <begin position="219"/>
        <end position="237"/>
    </location>
</feature>
<evidence type="ECO:0000256" key="3">
    <source>
        <dbReference type="SAM" id="Phobius"/>
    </source>
</evidence>
<keyword evidence="1" id="KW-0067">ATP-binding</keyword>
<evidence type="ECO:0000256" key="2">
    <source>
        <dbReference type="SAM" id="MobiDB-lite"/>
    </source>
</evidence>
<dbReference type="PROSITE" id="PS50011">
    <property type="entry name" value="PROTEIN_KINASE_DOM"/>
    <property type="match status" value="1"/>
</dbReference>
<comment type="caution">
    <text evidence="5">The sequence shown here is derived from an EMBL/GenBank/DDBJ whole genome shotgun (WGS) entry which is preliminary data.</text>
</comment>
<dbReference type="InterPro" id="IPR000719">
    <property type="entry name" value="Prot_kinase_dom"/>
</dbReference>
<sequence length="451" mass="49092">MFTPASLGHGRRGACCRRARFEDGIDRFTLRFADPMREDGFAHAHKAPLCNYTTLAMVALVASSFLGGLIAHRFWDNAQYPTAEARELSRWQLRIGMMMTTPCALALGSGILLARYNIISTLGLEIIVVSASTCYMIVMVIIPKHYMARLFGHGDPEDIWGVDLGGTDGQTVLYIDCVVTALHLLLPIRWMILFPMEVIAVLAYTVPALLLGSPAMNMVPPYNVMGLLLLTVFAAIGRRSFERQERLLFAGLLLEKQMRFQAEFELSKLGKLGSREAAVVSDRGSDEVSCPGTTMSAAAFDGGAGHASLDQIRSIGQREHWLIGSGQVELLADRVLGVGGFGIVAAGLYHNTLVAVKAPKQDILRRGAMGSSLPELCNELRVLRRIRHPNIAFLYGACMDAALSKLSLVLEFVDGVPLGAFVSGMHRTRRVQRPGARRPAPPRGASSCPTS</sequence>
<protein>
    <recommendedName>
        <fullName evidence="4">Protein kinase domain-containing protein</fullName>
    </recommendedName>
</protein>
<keyword evidence="3" id="KW-1133">Transmembrane helix</keyword>
<feature type="transmembrane region" description="Helical" evidence="3">
    <location>
        <begin position="95"/>
        <end position="116"/>
    </location>
</feature>
<dbReference type="Pfam" id="PF07714">
    <property type="entry name" value="PK_Tyr_Ser-Thr"/>
    <property type="match status" value="1"/>
</dbReference>
<dbReference type="Proteomes" id="UP001189429">
    <property type="component" value="Unassembled WGS sequence"/>
</dbReference>
<feature type="domain" description="Protein kinase" evidence="4">
    <location>
        <begin position="330"/>
        <end position="451"/>
    </location>
</feature>
<feature type="transmembrane region" description="Helical" evidence="3">
    <location>
        <begin position="192"/>
        <end position="213"/>
    </location>
</feature>
<feature type="transmembrane region" description="Helical" evidence="3">
    <location>
        <begin position="122"/>
        <end position="142"/>
    </location>
</feature>
<evidence type="ECO:0000313" key="5">
    <source>
        <dbReference type="EMBL" id="CAK0828692.1"/>
    </source>
</evidence>
<dbReference type="PROSITE" id="PS00107">
    <property type="entry name" value="PROTEIN_KINASE_ATP"/>
    <property type="match status" value="1"/>
</dbReference>
<keyword evidence="3" id="KW-0812">Transmembrane</keyword>
<gene>
    <name evidence="5" type="ORF">PCOR1329_LOCUS27852</name>
</gene>
<reference evidence="5" key="1">
    <citation type="submission" date="2023-10" db="EMBL/GenBank/DDBJ databases">
        <authorList>
            <person name="Chen Y."/>
            <person name="Shah S."/>
            <person name="Dougan E. K."/>
            <person name="Thang M."/>
            <person name="Chan C."/>
        </authorList>
    </citation>
    <scope>NUCLEOTIDE SEQUENCE [LARGE SCALE GENOMIC DNA]</scope>
</reference>
<dbReference type="EMBL" id="CAUYUJ010010158">
    <property type="protein sequence ID" value="CAK0828692.1"/>
    <property type="molecule type" value="Genomic_DNA"/>
</dbReference>
<evidence type="ECO:0000256" key="1">
    <source>
        <dbReference type="PROSITE-ProRule" id="PRU10141"/>
    </source>
</evidence>
<dbReference type="Gene3D" id="3.30.200.20">
    <property type="entry name" value="Phosphorylase Kinase, domain 1"/>
    <property type="match status" value="1"/>
</dbReference>
<dbReference type="InterPro" id="IPR001245">
    <property type="entry name" value="Ser-Thr/Tyr_kinase_cat_dom"/>
</dbReference>
<organism evidence="5 6">
    <name type="scientific">Prorocentrum cordatum</name>
    <dbReference type="NCBI Taxonomy" id="2364126"/>
    <lineage>
        <taxon>Eukaryota</taxon>
        <taxon>Sar</taxon>
        <taxon>Alveolata</taxon>
        <taxon>Dinophyceae</taxon>
        <taxon>Prorocentrales</taxon>
        <taxon>Prorocentraceae</taxon>
        <taxon>Prorocentrum</taxon>
    </lineage>
</organism>
<keyword evidence="1" id="KW-0547">Nucleotide-binding</keyword>
<keyword evidence="6" id="KW-1185">Reference proteome</keyword>
<dbReference type="InterPro" id="IPR017441">
    <property type="entry name" value="Protein_kinase_ATP_BS"/>
</dbReference>
<accession>A0ABN9SC07</accession>
<proteinExistence type="predicted"/>
<feature type="binding site" evidence="1">
    <location>
        <position position="357"/>
    </location>
    <ligand>
        <name>ATP</name>
        <dbReference type="ChEBI" id="CHEBI:30616"/>
    </ligand>
</feature>
<keyword evidence="3" id="KW-0472">Membrane</keyword>
<dbReference type="InterPro" id="IPR011009">
    <property type="entry name" value="Kinase-like_dom_sf"/>
</dbReference>
<feature type="region of interest" description="Disordered" evidence="2">
    <location>
        <begin position="429"/>
        <end position="451"/>
    </location>
</feature>
<name>A0ABN9SC07_9DINO</name>
<evidence type="ECO:0000259" key="4">
    <source>
        <dbReference type="PROSITE" id="PS50011"/>
    </source>
</evidence>